<dbReference type="AlphaFoldDB" id="A0A507E3I6"/>
<dbReference type="PROSITE" id="PS00108">
    <property type="entry name" value="PROTEIN_KINASE_ST"/>
    <property type="match status" value="1"/>
</dbReference>
<dbReference type="Pfam" id="PF00069">
    <property type="entry name" value="Pkinase"/>
    <property type="match status" value="1"/>
</dbReference>
<proteinExistence type="predicted"/>
<dbReference type="GO" id="GO:0005524">
    <property type="term" value="F:ATP binding"/>
    <property type="evidence" value="ECO:0007669"/>
    <property type="project" value="UniProtKB-UniRule"/>
</dbReference>
<gene>
    <name evidence="10" type="ORF">CcCBS67573_g09152</name>
</gene>
<evidence type="ECO:0000256" key="6">
    <source>
        <dbReference type="PROSITE-ProRule" id="PRU10141"/>
    </source>
</evidence>
<keyword evidence="3 6" id="KW-0547">Nucleotide-binding</keyword>
<dbReference type="SUPFAM" id="SSF56112">
    <property type="entry name" value="Protein kinase-like (PK-like)"/>
    <property type="match status" value="1"/>
</dbReference>
<evidence type="ECO:0008006" key="12">
    <source>
        <dbReference type="Google" id="ProtNLM"/>
    </source>
</evidence>
<dbReference type="InterPro" id="IPR008271">
    <property type="entry name" value="Ser/Thr_kinase_AS"/>
</dbReference>
<dbReference type="InterPro" id="IPR011009">
    <property type="entry name" value="Kinase-like_dom_sf"/>
</dbReference>
<name>A0A507E3I6_9FUNG</name>
<accession>A0A507E3I6</accession>
<feature type="region of interest" description="Disordered" evidence="7">
    <location>
        <begin position="455"/>
        <end position="560"/>
    </location>
</feature>
<evidence type="ECO:0000256" key="1">
    <source>
        <dbReference type="ARBA" id="ARBA00022527"/>
    </source>
</evidence>
<feature type="compositionally biased region" description="Polar residues" evidence="7">
    <location>
        <begin position="422"/>
        <end position="431"/>
    </location>
</feature>
<dbReference type="GO" id="GO:0035556">
    <property type="term" value="P:intracellular signal transduction"/>
    <property type="evidence" value="ECO:0007669"/>
    <property type="project" value="TreeGrafter"/>
</dbReference>
<dbReference type="FunFam" id="3.30.200.20:FF:000003">
    <property type="entry name" value="Non-specific serine/threonine protein kinase"/>
    <property type="match status" value="1"/>
</dbReference>
<feature type="region of interest" description="Disordered" evidence="7">
    <location>
        <begin position="362"/>
        <end position="432"/>
    </location>
</feature>
<dbReference type="PANTHER" id="PTHR24346">
    <property type="entry name" value="MAP/MICROTUBULE AFFINITY-REGULATING KINASE"/>
    <property type="match status" value="1"/>
</dbReference>
<feature type="compositionally biased region" description="Low complexity" evidence="7">
    <location>
        <begin position="501"/>
        <end position="514"/>
    </location>
</feature>
<evidence type="ECO:0000256" key="5">
    <source>
        <dbReference type="ARBA" id="ARBA00022840"/>
    </source>
</evidence>
<dbReference type="EMBL" id="QEAP01000734">
    <property type="protein sequence ID" value="TPX58639.1"/>
    <property type="molecule type" value="Genomic_DNA"/>
</dbReference>
<keyword evidence="1" id="KW-0723">Serine/threonine-protein kinase</keyword>
<evidence type="ECO:0000256" key="3">
    <source>
        <dbReference type="ARBA" id="ARBA00022741"/>
    </source>
</evidence>
<dbReference type="InterPro" id="IPR017441">
    <property type="entry name" value="Protein_kinase_ATP_BS"/>
</dbReference>
<evidence type="ECO:0000259" key="9">
    <source>
        <dbReference type="PROSITE" id="PS50032"/>
    </source>
</evidence>
<dbReference type="Gene3D" id="3.30.310.80">
    <property type="entry name" value="Kinase associated domain 1, KA1"/>
    <property type="match status" value="1"/>
</dbReference>
<evidence type="ECO:0000256" key="7">
    <source>
        <dbReference type="SAM" id="MobiDB-lite"/>
    </source>
</evidence>
<dbReference type="STRING" id="246404.A0A507E3I6"/>
<evidence type="ECO:0000313" key="10">
    <source>
        <dbReference type="EMBL" id="TPX58639.1"/>
    </source>
</evidence>
<evidence type="ECO:0000313" key="11">
    <source>
        <dbReference type="Proteomes" id="UP000320333"/>
    </source>
</evidence>
<dbReference type="PROSITE" id="PS50011">
    <property type="entry name" value="PROTEIN_KINASE_DOM"/>
    <property type="match status" value="1"/>
</dbReference>
<dbReference type="PANTHER" id="PTHR24346:SF106">
    <property type="entry name" value="PROTEIN KINASE DOMAIN-CONTAINING PROTEIN"/>
    <property type="match status" value="1"/>
</dbReference>
<dbReference type="FunFam" id="1.10.510.10:FF:000571">
    <property type="entry name" value="Maternal embryonic leucine zipper kinase"/>
    <property type="match status" value="1"/>
</dbReference>
<dbReference type="CDD" id="cd14003">
    <property type="entry name" value="STKc_AMPK-like"/>
    <property type="match status" value="1"/>
</dbReference>
<dbReference type="SMART" id="SM00220">
    <property type="entry name" value="S_TKc"/>
    <property type="match status" value="1"/>
</dbReference>
<keyword evidence="5 6" id="KW-0067">ATP-binding</keyword>
<dbReference type="GO" id="GO:0005737">
    <property type="term" value="C:cytoplasm"/>
    <property type="evidence" value="ECO:0007669"/>
    <property type="project" value="TreeGrafter"/>
</dbReference>
<dbReference type="OrthoDB" id="193931at2759"/>
<dbReference type="PROSITE" id="PS00107">
    <property type="entry name" value="PROTEIN_KINASE_ATP"/>
    <property type="match status" value="1"/>
</dbReference>
<keyword evidence="11" id="KW-1185">Reference proteome</keyword>
<dbReference type="GO" id="GO:0004674">
    <property type="term" value="F:protein serine/threonine kinase activity"/>
    <property type="evidence" value="ECO:0007669"/>
    <property type="project" value="UniProtKB-KW"/>
</dbReference>
<comment type="caution">
    <text evidence="10">The sequence shown here is derived from an EMBL/GenBank/DDBJ whole genome shotgun (WGS) entry which is preliminary data.</text>
</comment>
<keyword evidence="2" id="KW-0808">Transferase</keyword>
<feature type="binding site" evidence="6">
    <location>
        <position position="52"/>
    </location>
    <ligand>
        <name>ATP</name>
        <dbReference type="ChEBI" id="CHEBI:30616"/>
    </ligand>
</feature>
<organism evidence="10 11">
    <name type="scientific">Chytriomyces confervae</name>
    <dbReference type="NCBI Taxonomy" id="246404"/>
    <lineage>
        <taxon>Eukaryota</taxon>
        <taxon>Fungi</taxon>
        <taxon>Fungi incertae sedis</taxon>
        <taxon>Chytridiomycota</taxon>
        <taxon>Chytridiomycota incertae sedis</taxon>
        <taxon>Chytridiomycetes</taxon>
        <taxon>Chytridiales</taxon>
        <taxon>Chytriomycetaceae</taxon>
        <taxon>Chytriomyces</taxon>
    </lineage>
</organism>
<dbReference type="Gene3D" id="1.10.510.10">
    <property type="entry name" value="Transferase(Phosphotransferase) domain 1"/>
    <property type="match status" value="1"/>
</dbReference>
<feature type="domain" description="KA1" evidence="9">
    <location>
        <begin position="662"/>
        <end position="717"/>
    </location>
</feature>
<sequence length="719" mass="80612">MELAGGSSTDTEAKEDGVVVAQYRLEKTIGQGTYGKVKLGVHIRTKERVAIKVIEKAQIKSTKQVVRLQREIRFLKLLHHPHIVKVHDVIETEAFIYIIMEYAVGGELFDYIVANKRVKEREARSFFRMNAVIHRDLKPENLLLDSQKTIKIIDFGFGNNFKLDSQLDTFCGSPFYAAPEMILGKKYTGPEVDVWSLGVVLFALLCGHLPFDDDNMKELYKKIASGIYRCPEYVSPNAKHLIHRLIQVDPRHRATMSEVLAHPWVNDGYDSHPPNYLPVRPRLNGPHELSQDIIKRLTAFGYLEDDIRQAFSPQACDEPNAIRATYFLLVEMLQREEAKARYQKRLQEMLSQTSLSTASLVSSSAPDSAKESQVSLTASTDLTSTSKSSMQSVHDMASSQRGTESETRRQSGKWWMQKHDTQASARSSTATYAEHRISSMAAPAPVRREEANWFSNRNQEANIQMEPITLDKEPRKPESIRATVFERPESLSRPQKSCGVSSQNSSLASSNSYSPQTSSGSDREDVHSSASPYSSSVENPGFSENSVQADHAPSPPTSPWLITVSPTVDHSPEVVAHELIRVLNGFRQGLRFWPDLSSSNRGWNGFKVVCEAQVEQFMSSKAHVMSLNANSASNWISNTGREVGREVSVGSLSLAEESQQHAKDAGELVTFHIEVSQIDSKDSKESKIVSRLAFKRLTGRIRSYKNCCNKLLEIMFTVL</sequence>
<feature type="compositionally biased region" description="Basic and acidic residues" evidence="7">
    <location>
        <begin position="469"/>
        <end position="490"/>
    </location>
</feature>
<dbReference type="Proteomes" id="UP000320333">
    <property type="component" value="Unassembled WGS sequence"/>
</dbReference>
<evidence type="ECO:0000259" key="8">
    <source>
        <dbReference type="PROSITE" id="PS50011"/>
    </source>
</evidence>
<dbReference type="PROSITE" id="PS50032">
    <property type="entry name" value="KA1"/>
    <property type="match status" value="1"/>
</dbReference>
<dbReference type="InterPro" id="IPR000719">
    <property type="entry name" value="Prot_kinase_dom"/>
</dbReference>
<evidence type="ECO:0000256" key="2">
    <source>
        <dbReference type="ARBA" id="ARBA00022679"/>
    </source>
</evidence>
<feature type="compositionally biased region" description="Low complexity" evidence="7">
    <location>
        <begin position="375"/>
        <end position="389"/>
    </location>
</feature>
<reference evidence="10 11" key="1">
    <citation type="journal article" date="2019" name="Sci. Rep.">
        <title>Comparative genomics of chytrid fungi reveal insights into the obligate biotrophic and pathogenic lifestyle of Synchytrium endobioticum.</title>
        <authorList>
            <person name="van de Vossenberg B.T.L.H."/>
            <person name="Warris S."/>
            <person name="Nguyen H.D.T."/>
            <person name="van Gent-Pelzer M.P.E."/>
            <person name="Joly D.L."/>
            <person name="van de Geest H.C."/>
            <person name="Bonants P.J.M."/>
            <person name="Smith D.S."/>
            <person name="Levesque C.A."/>
            <person name="van der Lee T.A.J."/>
        </authorList>
    </citation>
    <scope>NUCLEOTIDE SEQUENCE [LARGE SCALE GENOMIC DNA]</scope>
    <source>
        <strain evidence="10 11">CBS 675.73</strain>
    </source>
</reference>
<feature type="domain" description="Protein kinase" evidence="8">
    <location>
        <begin position="23"/>
        <end position="265"/>
    </location>
</feature>
<protein>
    <recommendedName>
        <fullName evidence="12">Non-specific serine/threonine protein kinase</fullName>
    </recommendedName>
</protein>
<keyword evidence="4" id="KW-0418">Kinase</keyword>
<evidence type="ECO:0000256" key="4">
    <source>
        <dbReference type="ARBA" id="ARBA00022777"/>
    </source>
</evidence>
<dbReference type="InterPro" id="IPR001772">
    <property type="entry name" value="KA1_dom"/>
</dbReference>